<protein>
    <submittedName>
        <fullName evidence="2">Uncharacterized protein</fullName>
    </submittedName>
</protein>
<organism evidence="2 3">
    <name type="scientific">Vigna mungo</name>
    <name type="common">Black gram</name>
    <name type="synonym">Phaseolus mungo</name>
    <dbReference type="NCBI Taxonomy" id="3915"/>
    <lineage>
        <taxon>Eukaryota</taxon>
        <taxon>Viridiplantae</taxon>
        <taxon>Streptophyta</taxon>
        <taxon>Embryophyta</taxon>
        <taxon>Tracheophyta</taxon>
        <taxon>Spermatophyta</taxon>
        <taxon>Magnoliopsida</taxon>
        <taxon>eudicotyledons</taxon>
        <taxon>Gunneridae</taxon>
        <taxon>Pentapetalae</taxon>
        <taxon>rosids</taxon>
        <taxon>fabids</taxon>
        <taxon>Fabales</taxon>
        <taxon>Fabaceae</taxon>
        <taxon>Papilionoideae</taxon>
        <taxon>50 kb inversion clade</taxon>
        <taxon>NPAAA clade</taxon>
        <taxon>indigoferoid/millettioid clade</taxon>
        <taxon>Phaseoleae</taxon>
        <taxon>Vigna</taxon>
    </lineage>
</organism>
<keyword evidence="1" id="KW-0732">Signal</keyword>
<dbReference type="EMBL" id="CP144699">
    <property type="protein sequence ID" value="WVZ18818.1"/>
    <property type="molecule type" value="Genomic_DNA"/>
</dbReference>
<gene>
    <name evidence="2" type="ORF">V8G54_006140</name>
</gene>
<dbReference type="Proteomes" id="UP001374535">
    <property type="component" value="Chromosome 2"/>
</dbReference>
<reference evidence="2 3" key="1">
    <citation type="journal article" date="2023" name="Life. Sci Alliance">
        <title>Evolutionary insights into 3D genome organization and epigenetic landscape of Vigna mungo.</title>
        <authorList>
            <person name="Junaid A."/>
            <person name="Singh B."/>
            <person name="Bhatia S."/>
        </authorList>
    </citation>
    <scope>NUCLEOTIDE SEQUENCE [LARGE SCALE GENOMIC DNA]</scope>
    <source>
        <strain evidence="2">Urdbean</strain>
    </source>
</reference>
<proteinExistence type="predicted"/>
<dbReference type="AlphaFoldDB" id="A0AAQ3P2P9"/>
<evidence type="ECO:0000313" key="3">
    <source>
        <dbReference type="Proteomes" id="UP001374535"/>
    </source>
</evidence>
<sequence length="112" mass="12661">MGWSQYVVLLLLSLTLLSVSMVRSQIDDVCPINNRTGMRAISIRGVAQVMRLSNKCGTRNKCLSRNVRKRCCSLNQGFIDKIDDCIDKTSGKPKFNLGHFRQMIRVVCRPDA</sequence>
<evidence type="ECO:0000313" key="2">
    <source>
        <dbReference type="EMBL" id="WVZ18818.1"/>
    </source>
</evidence>
<feature type="signal peptide" evidence="1">
    <location>
        <begin position="1"/>
        <end position="24"/>
    </location>
</feature>
<accession>A0AAQ3P2P9</accession>
<name>A0AAQ3P2P9_VIGMU</name>
<feature type="chain" id="PRO_5042888561" evidence="1">
    <location>
        <begin position="25"/>
        <end position="112"/>
    </location>
</feature>
<evidence type="ECO:0000256" key="1">
    <source>
        <dbReference type="SAM" id="SignalP"/>
    </source>
</evidence>
<keyword evidence="3" id="KW-1185">Reference proteome</keyword>